<feature type="transmembrane region" description="Helical" evidence="6">
    <location>
        <begin position="408"/>
        <end position="432"/>
    </location>
</feature>
<feature type="transmembrane region" description="Helical" evidence="6">
    <location>
        <begin position="383"/>
        <end position="402"/>
    </location>
</feature>
<evidence type="ECO:0000256" key="6">
    <source>
        <dbReference type="SAM" id="Phobius"/>
    </source>
</evidence>
<dbReference type="Pfam" id="PF06609">
    <property type="entry name" value="TRI12"/>
    <property type="match status" value="1"/>
</dbReference>
<dbReference type="Gene3D" id="1.20.1250.20">
    <property type="entry name" value="MFS general substrate transporter like domains"/>
    <property type="match status" value="2"/>
</dbReference>
<organism evidence="8 9">
    <name type="scientific">Coleophoma cylindrospora</name>
    <dbReference type="NCBI Taxonomy" id="1849047"/>
    <lineage>
        <taxon>Eukaryota</taxon>
        <taxon>Fungi</taxon>
        <taxon>Dikarya</taxon>
        <taxon>Ascomycota</taxon>
        <taxon>Pezizomycotina</taxon>
        <taxon>Leotiomycetes</taxon>
        <taxon>Helotiales</taxon>
        <taxon>Dermateaceae</taxon>
        <taxon>Coleophoma</taxon>
    </lineage>
</organism>
<feature type="transmembrane region" description="Helical" evidence="6">
    <location>
        <begin position="204"/>
        <end position="225"/>
    </location>
</feature>
<feature type="transmembrane region" description="Helical" evidence="6">
    <location>
        <begin position="356"/>
        <end position="376"/>
    </location>
</feature>
<evidence type="ECO:0000313" key="8">
    <source>
        <dbReference type="EMBL" id="RDW67531.1"/>
    </source>
</evidence>
<feature type="transmembrane region" description="Helical" evidence="6">
    <location>
        <begin position="141"/>
        <end position="161"/>
    </location>
</feature>
<dbReference type="GO" id="GO:0022857">
    <property type="term" value="F:transmembrane transporter activity"/>
    <property type="evidence" value="ECO:0007669"/>
    <property type="project" value="InterPro"/>
</dbReference>
<dbReference type="GO" id="GO:0005886">
    <property type="term" value="C:plasma membrane"/>
    <property type="evidence" value="ECO:0007669"/>
    <property type="project" value="TreeGrafter"/>
</dbReference>
<feature type="transmembrane region" description="Helical" evidence="6">
    <location>
        <begin position="51"/>
        <end position="69"/>
    </location>
</feature>
<feature type="transmembrane region" description="Helical" evidence="6">
    <location>
        <begin position="314"/>
        <end position="336"/>
    </location>
</feature>
<feature type="transmembrane region" description="Helical" evidence="6">
    <location>
        <begin position="275"/>
        <end position="294"/>
    </location>
</feature>
<sequence>MASMDDKDPESPIQIENVISRTQSPNAPISNKWAITDGNDGTIEWGTKSRLASMFLACLYVGSQIPLYFVGGSLEYMTADFGGAGTISWLSVSNTLAIAAVAPFCGSLQDIFGRRNITLFGCVLLMVGIVVLATGHQFGAGVAGMSVAGAGAAICELTALAGTAELVPVNKRGLYLGMVTFFIVPFCPYVLYCQLLSSEASWRWGQWICLIFIGLGTIGLFFTYFPESQTPIVRPGWVATAKKIDYVGAMLSITGITLFLVALQSGGYSHPWDTTYVLSILIIGLALIVAWILWEWKFAKFPMVPGRIFQGQKIMGMAFCTAFVAGMNFYSLLNFFPLTFSNVYEPDPVQVGLKGLGYGFSVTLGASIGNVALSLWKGHNREILVASCVIMTAFSGALACITPDNPKLATALGTISGFGVGGVLLPAATIAITVSPDELIATVVALALSIRVIGGSIGFTIYYNVFTSKLTPLLPEYVMRYASGAGLPASSLANFTTAYLSSPTMAQNITGVTPEILAAATLGSRWAYSEALKMVWYISIPFGVLATIASFLIGNIESYMTNRIAAHIMT</sequence>
<evidence type="ECO:0000256" key="3">
    <source>
        <dbReference type="ARBA" id="ARBA00022692"/>
    </source>
</evidence>
<evidence type="ECO:0000256" key="4">
    <source>
        <dbReference type="ARBA" id="ARBA00022989"/>
    </source>
</evidence>
<dbReference type="AlphaFoldDB" id="A0A3D8R0U3"/>
<evidence type="ECO:0000259" key="7">
    <source>
        <dbReference type="PROSITE" id="PS50850"/>
    </source>
</evidence>
<dbReference type="PANTHER" id="PTHR23501">
    <property type="entry name" value="MAJOR FACILITATOR SUPERFAMILY"/>
    <property type="match status" value="1"/>
</dbReference>
<name>A0A3D8R0U3_9HELO</name>
<proteinExistence type="predicted"/>
<dbReference type="InterPro" id="IPR010573">
    <property type="entry name" value="MFS_Str1/Tri12-like"/>
</dbReference>
<keyword evidence="3 6" id="KW-0812">Transmembrane</keyword>
<feature type="transmembrane region" description="Helical" evidence="6">
    <location>
        <begin position="173"/>
        <end position="192"/>
    </location>
</feature>
<dbReference type="InterPro" id="IPR020846">
    <property type="entry name" value="MFS_dom"/>
</dbReference>
<feature type="transmembrane region" description="Helical" evidence="6">
    <location>
        <begin position="439"/>
        <end position="463"/>
    </location>
</feature>
<keyword evidence="2" id="KW-0813">Transport</keyword>
<gene>
    <name evidence="8" type="ORF">BP6252_08927</name>
</gene>
<accession>A0A3D8R0U3</accession>
<comment type="caution">
    <text evidence="8">The sequence shown here is derived from an EMBL/GenBank/DDBJ whole genome shotgun (WGS) entry which is preliminary data.</text>
</comment>
<keyword evidence="4 6" id="KW-1133">Transmembrane helix</keyword>
<dbReference type="Proteomes" id="UP000256645">
    <property type="component" value="Unassembled WGS sequence"/>
</dbReference>
<evidence type="ECO:0000256" key="1">
    <source>
        <dbReference type="ARBA" id="ARBA00004141"/>
    </source>
</evidence>
<feature type="transmembrane region" description="Helical" evidence="6">
    <location>
        <begin position="117"/>
        <end position="135"/>
    </location>
</feature>
<feature type="transmembrane region" description="Helical" evidence="6">
    <location>
        <begin position="534"/>
        <end position="553"/>
    </location>
</feature>
<reference evidence="8 9" key="1">
    <citation type="journal article" date="2018" name="IMA Fungus">
        <title>IMA Genome-F 9: Draft genome sequence of Annulohypoxylon stygium, Aspergillus mulundensis, Berkeleyomyces basicola (syn. Thielaviopsis basicola), Ceratocystis smalleyi, two Cercospora beticola strains, Coleophoma cylindrospora, Fusarium fracticaudum, Phialophora cf. hyalina, and Morchella septimelata.</title>
        <authorList>
            <person name="Wingfield B.D."/>
            <person name="Bills G.F."/>
            <person name="Dong Y."/>
            <person name="Huang W."/>
            <person name="Nel W.J."/>
            <person name="Swalarsk-Parry B.S."/>
            <person name="Vaghefi N."/>
            <person name="Wilken P.M."/>
            <person name="An Z."/>
            <person name="de Beer Z.W."/>
            <person name="De Vos L."/>
            <person name="Chen L."/>
            <person name="Duong T.A."/>
            <person name="Gao Y."/>
            <person name="Hammerbacher A."/>
            <person name="Kikkert J.R."/>
            <person name="Li Y."/>
            <person name="Li H."/>
            <person name="Li K."/>
            <person name="Li Q."/>
            <person name="Liu X."/>
            <person name="Ma X."/>
            <person name="Naidoo K."/>
            <person name="Pethybridge S.J."/>
            <person name="Sun J."/>
            <person name="Steenkamp E.T."/>
            <person name="van der Nest M.A."/>
            <person name="van Wyk S."/>
            <person name="Wingfield M.J."/>
            <person name="Xiong C."/>
            <person name="Yue Q."/>
            <person name="Zhang X."/>
        </authorList>
    </citation>
    <scope>NUCLEOTIDE SEQUENCE [LARGE SCALE GENOMIC DNA]</scope>
    <source>
        <strain evidence="8 9">BP6252</strain>
    </source>
</reference>
<dbReference type="PROSITE" id="PS50850">
    <property type="entry name" value="MFS"/>
    <property type="match status" value="1"/>
</dbReference>
<dbReference type="InterPro" id="IPR036259">
    <property type="entry name" value="MFS_trans_sf"/>
</dbReference>
<keyword evidence="5 6" id="KW-0472">Membrane</keyword>
<feature type="domain" description="Major facilitator superfamily (MFS) profile" evidence="7">
    <location>
        <begin position="50"/>
        <end position="558"/>
    </location>
</feature>
<dbReference type="EMBL" id="PDLM01000010">
    <property type="protein sequence ID" value="RDW67531.1"/>
    <property type="molecule type" value="Genomic_DNA"/>
</dbReference>
<evidence type="ECO:0000313" key="9">
    <source>
        <dbReference type="Proteomes" id="UP000256645"/>
    </source>
</evidence>
<comment type="subcellular location">
    <subcellularLocation>
        <location evidence="1">Membrane</location>
        <topology evidence="1">Multi-pass membrane protein</topology>
    </subcellularLocation>
</comment>
<dbReference type="OrthoDB" id="4161376at2759"/>
<feature type="transmembrane region" description="Helical" evidence="6">
    <location>
        <begin position="246"/>
        <end position="263"/>
    </location>
</feature>
<dbReference type="PANTHER" id="PTHR23501:SF109">
    <property type="entry name" value="MAJOR FACILITATOR SUPERFAMILY (MFS) PROFILE DOMAIN-CONTAINING PROTEIN-RELATED"/>
    <property type="match status" value="1"/>
</dbReference>
<evidence type="ECO:0000256" key="5">
    <source>
        <dbReference type="ARBA" id="ARBA00023136"/>
    </source>
</evidence>
<feature type="transmembrane region" description="Helical" evidence="6">
    <location>
        <begin position="81"/>
        <end position="105"/>
    </location>
</feature>
<evidence type="ECO:0000256" key="2">
    <source>
        <dbReference type="ARBA" id="ARBA00022448"/>
    </source>
</evidence>
<protein>
    <recommendedName>
        <fullName evidence="7">Major facilitator superfamily (MFS) profile domain-containing protein</fullName>
    </recommendedName>
</protein>
<keyword evidence="9" id="KW-1185">Reference proteome</keyword>
<dbReference type="SUPFAM" id="SSF103473">
    <property type="entry name" value="MFS general substrate transporter"/>
    <property type="match status" value="1"/>
</dbReference>